<keyword evidence="1" id="KW-0732">Signal</keyword>
<evidence type="ECO:0000259" key="2">
    <source>
        <dbReference type="SMART" id="SM00043"/>
    </source>
</evidence>
<dbReference type="SMART" id="SM00043">
    <property type="entry name" value="CY"/>
    <property type="match status" value="1"/>
</dbReference>
<reference evidence="3 4" key="1">
    <citation type="submission" date="2022-12" db="EMBL/GenBank/DDBJ databases">
        <title>Chromosome-level genome assembly of true bugs.</title>
        <authorList>
            <person name="Ma L."/>
            <person name="Li H."/>
        </authorList>
    </citation>
    <scope>NUCLEOTIDE SEQUENCE [LARGE SCALE GENOMIC DNA]</scope>
    <source>
        <strain evidence="3">Lab_2022b</strain>
    </source>
</reference>
<organism evidence="3 4">
    <name type="scientific">Rhynocoris fuscipes</name>
    <dbReference type="NCBI Taxonomy" id="488301"/>
    <lineage>
        <taxon>Eukaryota</taxon>
        <taxon>Metazoa</taxon>
        <taxon>Ecdysozoa</taxon>
        <taxon>Arthropoda</taxon>
        <taxon>Hexapoda</taxon>
        <taxon>Insecta</taxon>
        <taxon>Pterygota</taxon>
        <taxon>Neoptera</taxon>
        <taxon>Paraneoptera</taxon>
        <taxon>Hemiptera</taxon>
        <taxon>Heteroptera</taxon>
        <taxon>Panheteroptera</taxon>
        <taxon>Cimicomorpha</taxon>
        <taxon>Reduviidae</taxon>
        <taxon>Harpactorinae</taxon>
        <taxon>Harpactorini</taxon>
        <taxon>Rhynocoris</taxon>
    </lineage>
</organism>
<dbReference type="Pfam" id="PF00031">
    <property type="entry name" value="Cystatin"/>
    <property type="match status" value="1"/>
</dbReference>
<gene>
    <name evidence="3" type="ORF">O3M35_012867</name>
</gene>
<name>A0AAW1CHV2_9HEMI</name>
<dbReference type="Gene3D" id="3.10.450.10">
    <property type="match status" value="1"/>
</dbReference>
<dbReference type="InterPro" id="IPR046350">
    <property type="entry name" value="Cystatin_sf"/>
</dbReference>
<evidence type="ECO:0000313" key="4">
    <source>
        <dbReference type="Proteomes" id="UP001461498"/>
    </source>
</evidence>
<dbReference type="SUPFAM" id="SSF54403">
    <property type="entry name" value="Cystatin/monellin"/>
    <property type="match status" value="1"/>
</dbReference>
<dbReference type="Proteomes" id="UP001461498">
    <property type="component" value="Unassembled WGS sequence"/>
</dbReference>
<feature type="chain" id="PRO_5043945839" description="Cystatin domain-containing protein" evidence="1">
    <location>
        <begin position="23"/>
        <end position="115"/>
    </location>
</feature>
<dbReference type="AlphaFoldDB" id="A0AAW1CHV2"/>
<evidence type="ECO:0000256" key="1">
    <source>
        <dbReference type="SAM" id="SignalP"/>
    </source>
</evidence>
<protein>
    <recommendedName>
        <fullName evidence="2">Cystatin domain-containing protein</fullName>
    </recommendedName>
</protein>
<comment type="caution">
    <text evidence="3">The sequence shown here is derived from an EMBL/GenBank/DDBJ whole genome shotgun (WGS) entry which is preliminary data.</text>
</comment>
<dbReference type="CDD" id="cd00042">
    <property type="entry name" value="CY"/>
    <property type="match status" value="1"/>
</dbReference>
<feature type="signal peptide" evidence="1">
    <location>
        <begin position="1"/>
        <end position="22"/>
    </location>
</feature>
<proteinExistence type="predicted"/>
<accession>A0AAW1CHV2</accession>
<keyword evidence="4" id="KW-1185">Reference proteome</keyword>
<feature type="domain" description="Cystatin" evidence="2">
    <location>
        <begin position="25"/>
        <end position="112"/>
    </location>
</feature>
<dbReference type="EMBL" id="JAPXFL010000039">
    <property type="protein sequence ID" value="KAK9496915.1"/>
    <property type="molecule type" value="Genomic_DNA"/>
</dbReference>
<dbReference type="GO" id="GO:0004869">
    <property type="term" value="F:cysteine-type endopeptidase inhibitor activity"/>
    <property type="evidence" value="ECO:0007669"/>
    <property type="project" value="InterPro"/>
</dbReference>
<sequence>MFAAKLFTFMLIGVALHHAADAKRVCAGCPIDVDPNRSDIKEALTAVLAGKNSPDIVLKIVKATVQVVNGVRYVIDFEAQTPGSNEVKICHTDCVSRPWISKAIEIGQFECKVKQ</sequence>
<evidence type="ECO:0000313" key="3">
    <source>
        <dbReference type="EMBL" id="KAK9496915.1"/>
    </source>
</evidence>
<dbReference type="InterPro" id="IPR000010">
    <property type="entry name" value="Cystatin_dom"/>
</dbReference>